<reference evidence="2" key="1">
    <citation type="journal article" date="2016" name="Nature">
        <title>The genome of the seagrass Zostera marina reveals angiosperm adaptation to the sea.</title>
        <authorList>
            <person name="Olsen J.L."/>
            <person name="Rouze P."/>
            <person name="Verhelst B."/>
            <person name="Lin Y.-C."/>
            <person name="Bayer T."/>
            <person name="Collen J."/>
            <person name="Dattolo E."/>
            <person name="De Paoli E."/>
            <person name="Dittami S."/>
            <person name="Maumus F."/>
            <person name="Michel G."/>
            <person name="Kersting A."/>
            <person name="Lauritano C."/>
            <person name="Lohaus R."/>
            <person name="Toepel M."/>
            <person name="Tonon T."/>
            <person name="Vanneste K."/>
            <person name="Amirebrahimi M."/>
            <person name="Brakel J."/>
            <person name="Bostroem C."/>
            <person name="Chovatia M."/>
            <person name="Grimwood J."/>
            <person name="Jenkins J.W."/>
            <person name="Jueterbock A."/>
            <person name="Mraz A."/>
            <person name="Stam W.T."/>
            <person name="Tice H."/>
            <person name="Bornberg-Bauer E."/>
            <person name="Green P.J."/>
            <person name="Pearson G.A."/>
            <person name="Procaccini G."/>
            <person name="Duarte C.M."/>
            <person name="Schmutz J."/>
            <person name="Reusch T.B.H."/>
            <person name="Van de Peer Y."/>
        </authorList>
    </citation>
    <scope>NUCLEOTIDE SEQUENCE [LARGE SCALE GENOMIC DNA]</scope>
    <source>
        <strain evidence="2">cv. Finnish</strain>
    </source>
</reference>
<comment type="caution">
    <text evidence="1">The sequence shown here is derived from an EMBL/GenBank/DDBJ whole genome shotgun (WGS) entry which is preliminary data.</text>
</comment>
<dbReference type="EMBL" id="LFYR01001460">
    <property type="protein sequence ID" value="KMZ61575.1"/>
    <property type="molecule type" value="Genomic_DNA"/>
</dbReference>
<protein>
    <submittedName>
        <fullName evidence="1">Uncharacterized protein</fullName>
    </submittedName>
</protein>
<sequence>MFGICCSLTAPSIPGVNVSLHTNQQTNNFQMPLTRRDMQRCTSIKINTINIYSLIHQQFLKPIHIPLTRQKQQLHRRVQIIRYSQSCILDTHTRPVIRIHRTLPSKDKPLSTPTRPRRILRVIQRRLAPEAE</sequence>
<evidence type="ECO:0000313" key="2">
    <source>
        <dbReference type="Proteomes" id="UP000036987"/>
    </source>
</evidence>
<name>A0A0K9P043_ZOSMR</name>
<dbReference type="Proteomes" id="UP000036987">
    <property type="component" value="Unassembled WGS sequence"/>
</dbReference>
<proteinExistence type="predicted"/>
<dbReference type="AlphaFoldDB" id="A0A0K9P043"/>
<accession>A0A0K9P043</accession>
<gene>
    <name evidence="1" type="ORF">ZOSMA_513G00020</name>
</gene>
<evidence type="ECO:0000313" key="1">
    <source>
        <dbReference type="EMBL" id="KMZ61575.1"/>
    </source>
</evidence>
<organism evidence="1 2">
    <name type="scientific">Zostera marina</name>
    <name type="common">Eelgrass</name>
    <dbReference type="NCBI Taxonomy" id="29655"/>
    <lineage>
        <taxon>Eukaryota</taxon>
        <taxon>Viridiplantae</taxon>
        <taxon>Streptophyta</taxon>
        <taxon>Embryophyta</taxon>
        <taxon>Tracheophyta</taxon>
        <taxon>Spermatophyta</taxon>
        <taxon>Magnoliopsida</taxon>
        <taxon>Liliopsida</taxon>
        <taxon>Zosteraceae</taxon>
        <taxon>Zostera</taxon>
    </lineage>
</organism>
<keyword evidence="2" id="KW-1185">Reference proteome</keyword>